<keyword evidence="8" id="KW-0448">Lipopolysaccharide biosynthesis</keyword>
<evidence type="ECO:0000313" key="10">
    <source>
        <dbReference type="EMBL" id="SFR55410.1"/>
    </source>
</evidence>
<sequence length="398" mass="43280">MARSLSIAAFLASRGSADQPTRLLAYPARPDGVVIWARCSHPDQLTAIETLGRKVTVDGDPITIIPTIREWTHAIGGRAIQEPRSKHTIREFIDHWKPTMGIWVRGDLDPLLMDEMRAAKMHCILVDANGDGLEQVTGGWVPGAMRSLLSQFEAILALDQNAADRLTRAGTPPETIIVSGAMEDCPPPLSCDETDRQALASAIGTRPTWLAAAAHLAELDDLSRAHKQASRRAHRLLFVIAPRNPNDASAFADEMRAKGFYVDMRSQTPLPTELTQVYVIDTDDDLGLWYRIAPITFIGGTLRGGGCRDPFEATALGSAVLYGPLVAPFQRHAARLNAAGASRLIRSSSDLGAIVEILLAVDKTAELAHAAWDVTSRGAIVSNRIADYIRLRLEELGH</sequence>
<dbReference type="Pfam" id="PF04413">
    <property type="entry name" value="Glycos_transf_N"/>
    <property type="match status" value="1"/>
</dbReference>
<dbReference type="GO" id="GO:0009244">
    <property type="term" value="P:lipopolysaccharide core region biosynthetic process"/>
    <property type="evidence" value="ECO:0007669"/>
    <property type="project" value="UniProtKB-UniRule"/>
</dbReference>
<comment type="catalytic activity">
    <reaction evidence="7 8">
        <text>lipid IVA (E. coli) + CMP-3-deoxy-beta-D-manno-octulosonate = alpha-Kdo-(2-&gt;6)-lipid IVA (E. coli) + CMP + H(+)</text>
        <dbReference type="Rhea" id="RHEA:28066"/>
        <dbReference type="ChEBI" id="CHEBI:15378"/>
        <dbReference type="ChEBI" id="CHEBI:58603"/>
        <dbReference type="ChEBI" id="CHEBI:60364"/>
        <dbReference type="ChEBI" id="CHEBI:60377"/>
        <dbReference type="ChEBI" id="CHEBI:85987"/>
        <dbReference type="EC" id="2.4.99.12"/>
    </reaction>
</comment>
<dbReference type="Gene3D" id="3.40.50.2000">
    <property type="entry name" value="Glycogen Phosphorylase B"/>
    <property type="match status" value="1"/>
</dbReference>
<dbReference type="PANTHER" id="PTHR42755">
    <property type="entry name" value="3-DEOXY-MANNO-OCTULOSONATE CYTIDYLYLTRANSFERASE"/>
    <property type="match status" value="1"/>
</dbReference>
<keyword evidence="5 8" id="KW-0808">Transferase</keyword>
<accession>A0A1I6HMA1</accession>
<evidence type="ECO:0000256" key="5">
    <source>
        <dbReference type="ARBA" id="ARBA00022679"/>
    </source>
</evidence>
<proteinExistence type="inferred from homology"/>
<name>A0A1I6HMA1_9RHOB</name>
<dbReference type="InterPro" id="IPR007507">
    <property type="entry name" value="Glycos_transf_N"/>
</dbReference>
<evidence type="ECO:0000313" key="11">
    <source>
        <dbReference type="Proteomes" id="UP000199478"/>
    </source>
</evidence>
<dbReference type="OrthoDB" id="9789797at2"/>
<dbReference type="Proteomes" id="UP000199478">
    <property type="component" value="Unassembled WGS sequence"/>
</dbReference>
<evidence type="ECO:0000256" key="8">
    <source>
        <dbReference type="RuleBase" id="RU365103"/>
    </source>
</evidence>
<comment type="similarity">
    <text evidence="8">Belongs to the glycosyltransferase group 1 family.</text>
</comment>
<keyword evidence="8" id="KW-1003">Cell membrane</keyword>
<dbReference type="GO" id="GO:0005886">
    <property type="term" value="C:plasma membrane"/>
    <property type="evidence" value="ECO:0007669"/>
    <property type="project" value="UniProtKB-SubCell"/>
</dbReference>
<evidence type="ECO:0000256" key="1">
    <source>
        <dbReference type="ARBA" id="ARBA00003394"/>
    </source>
</evidence>
<feature type="domain" description="3-deoxy-D-manno-octulosonic-acid transferase N-terminal" evidence="9">
    <location>
        <begin position="88"/>
        <end position="181"/>
    </location>
</feature>
<dbReference type="EC" id="2.4.99.12" evidence="3 8"/>
<dbReference type="GO" id="GO:0009245">
    <property type="term" value="P:lipid A biosynthetic process"/>
    <property type="evidence" value="ECO:0007669"/>
    <property type="project" value="TreeGrafter"/>
</dbReference>
<comment type="function">
    <text evidence="1 8">Involved in lipopolysaccharide (LPS) biosynthesis. Catalyzes the transfer of 3-deoxy-D-manno-octulosonate (Kdo) residue(s) from CMP-Kdo to lipid IV(A), the tetraacyldisaccharide-1,4'-bisphosphate precursor of lipid A.</text>
</comment>
<organism evidence="10 11">
    <name type="scientific">Yoonia tamlensis</name>
    <dbReference type="NCBI Taxonomy" id="390270"/>
    <lineage>
        <taxon>Bacteria</taxon>
        <taxon>Pseudomonadati</taxon>
        <taxon>Pseudomonadota</taxon>
        <taxon>Alphaproteobacteria</taxon>
        <taxon>Rhodobacterales</taxon>
        <taxon>Paracoccaceae</taxon>
        <taxon>Yoonia</taxon>
    </lineage>
</organism>
<dbReference type="GO" id="GO:0043842">
    <property type="term" value="F:Kdo transferase activity"/>
    <property type="evidence" value="ECO:0007669"/>
    <property type="project" value="UniProtKB-EC"/>
</dbReference>
<evidence type="ECO:0000256" key="7">
    <source>
        <dbReference type="ARBA" id="ARBA00049183"/>
    </source>
</evidence>
<dbReference type="UniPathway" id="UPA00958"/>
<dbReference type="RefSeq" id="WP_090201305.1">
    <property type="nucleotide sequence ID" value="NZ_FOYP01000002.1"/>
</dbReference>
<dbReference type="STRING" id="390270.SAMN04488005_2838"/>
<dbReference type="AlphaFoldDB" id="A0A1I6HMA1"/>
<dbReference type="PANTHER" id="PTHR42755:SF1">
    <property type="entry name" value="3-DEOXY-D-MANNO-OCTULOSONIC ACID TRANSFERASE, MITOCHONDRIAL-RELATED"/>
    <property type="match status" value="1"/>
</dbReference>
<keyword evidence="8" id="KW-0472">Membrane</keyword>
<dbReference type="InterPro" id="IPR038107">
    <property type="entry name" value="Glycos_transf_N_sf"/>
</dbReference>
<dbReference type="InterPro" id="IPR039901">
    <property type="entry name" value="Kdotransferase"/>
</dbReference>
<keyword evidence="11" id="KW-1185">Reference proteome</keyword>
<comment type="subcellular location">
    <subcellularLocation>
        <location evidence="8">Cell membrane</location>
    </subcellularLocation>
</comment>
<evidence type="ECO:0000256" key="6">
    <source>
        <dbReference type="ARBA" id="ARBA00031445"/>
    </source>
</evidence>
<evidence type="ECO:0000256" key="3">
    <source>
        <dbReference type="ARBA" id="ARBA00012621"/>
    </source>
</evidence>
<dbReference type="Gene3D" id="3.40.50.11720">
    <property type="entry name" value="3-Deoxy-D-manno-octulosonic-acid transferase, N-terminal domain"/>
    <property type="match status" value="1"/>
</dbReference>
<evidence type="ECO:0000259" key="9">
    <source>
        <dbReference type="Pfam" id="PF04413"/>
    </source>
</evidence>
<evidence type="ECO:0000256" key="2">
    <source>
        <dbReference type="ARBA" id="ARBA00004713"/>
    </source>
</evidence>
<gene>
    <name evidence="10" type="ORF">SAMN04488005_2838</name>
</gene>
<protein>
    <recommendedName>
        <fullName evidence="4 8">3-deoxy-D-manno-octulosonic acid transferase</fullName>
        <shortName evidence="8">Kdo transferase</shortName>
        <ecNumber evidence="3 8">2.4.99.12</ecNumber>
    </recommendedName>
    <alternativeName>
        <fullName evidence="6 8">Lipid IV(A) 3-deoxy-D-manno-octulosonic acid transferase</fullName>
    </alternativeName>
</protein>
<comment type="pathway">
    <text evidence="2 8">Bacterial outer membrane biogenesis; LPS core biosynthesis.</text>
</comment>
<reference evidence="11" key="1">
    <citation type="submission" date="2016-10" db="EMBL/GenBank/DDBJ databases">
        <authorList>
            <person name="Varghese N."/>
            <person name="Submissions S."/>
        </authorList>
    </citation>
    <scope>NUCLEOTIDE SEQUENCE [LARGE SCALE GENOMIC DNA]</scope>
    <source>
        <strain evidence="11">DSM 26879</strain>
    </source>
</reference>
<evidence type="ECO:0000256" key="4">
    <source>
        <dbReference type="ARBA" id="ARBA00019077"/>
    </source>
</evidence>
<dbReference type="EMBL" id="FOYP01000002">
    <property type="protein sequence ID" value="SFR55410.1"/>
    <property type="molecule type" value="Genomic_DNA"/>
</dbReference>